<dbReference type="GO" id="GO:0005789">
    <property type="term" value="C:endoplasmic reticulum membrane"/>
    <property type="evidence" value="ECO:0007669"/>
    <property type="project" value="UniProtKB-SubCell"/>
</dbReference>
<evidence type="ECO:0000256" key="11">
    <source>
        <dbReference type="SAM" id="MobiDB-lite"/>
    </source>
</evidence>
<evidence type="ECO:0000256" key="10">
    <source>
        <dbReference type="SAM" id="Coils"/>
    </source>
</evidence>
<dbReference type="PANTHER" id="PTHR32219:SF3">
    <property type="entry name" value="CALPONIN-LIKE DOMAIN PROTEIN"/>
    <property type="match status" value="1"/>
</dbReference>
<reference evidence="13" key="2">
    <citation type="submission" date="2021-03" db="UniProtKB">
        <authorList>
            <consortium name="EnsemblPlants"/>
        </authorList>
    </citation>
    <scope>IDENTIFICATION</scope>
</reference>
<dbReference type="Proteomes" id="UP000596660">
    <property type="component" value="Unplaced"/>
</dbReference>
<feature type="compositionally biased region" description="Basic and acidic residues" evidence="11">
    <location>
        <begin position="411"/>
        <end position="425"/>
    </location>
</feature>
<feature type="compositionally biased region" description="Basic and acidic residues" evidence="11">
    <location>
        <begin position="1300"/>
        <end position="1319"/>
    </location>
</feature>
<keyword evidence="14" id="KW-1185">Reference proteome</keyword>
<feature type="compositionally biased region" description="Basic and acidic residues" evidence="11">
    <location>
        <begin position="166"/>
        <end position="177"/>
    </location>
</feature>
<evidence type="ECO:0000256" key="3">
    <source>
        <dbReference type="ARBA" id="ARBA00022475"/>
    </source>
</evidence>
<keyword evidence="8 12" id="KW-0472">Membrane</keyword>
<dbReference type="EnsemblPlants" id="AUR62007227-RA">
    <property type="protein sequence ID" value="AUR62007227-RA:cds"/>
    <property type="gene ID" value="AUR62007227"/>
</dbReference>
<keyword evidence="4 12" id="KW-0812">Transmembrane</keyword>
<feature type="compositionally biased region" description="Basic and acidic residues" evidence="11">
    <location>
        <begin position="1228"/>
        <end position="1283"/>
    </location>
</feature>
<organism evidence="13 14">
    <name type="scientific">Chenopodium quinoa</name>
    <name type="common">Quinoa</name>
    <dbReference type="NCBI Taxonomy" id="63459"/>
    <lineage>
        <taxon>Eukaryota</taxon>
        <taxon>Viridiplantae</taxon>
        <taxon>Streptophyta</taxon>
        <taxon>Embryophyta</taxon>
        <taxon>Tracheophyta</taxon>
        <taxon>Spermatophyta</taxon>
        <taxon>Magnoliopsida</taxon>
        <taxon>eudicotyledons</taxon>
        <taxon>Gunneridae</taxon>
        <taxon>Pentapetalae</taxon>
        <taxon>Caryophyllales</taxon>
        <taxon>Chenopodiaceae</taxon>
        <taxon>Chenopodioideae</taxon>
        <taxon>Atripliceae</taxon>
        <taxon>Chenopodium</taxon>
    </lineage>
</organism>
<protein>
    <submittedName>
        <fullName evidence="13">Uncharacterized protein</fullName>
    </submittedName>
</protein>
<feature type="region of interest" description="Disordered" evidence="11">
    <location>
        <begin position="1300"/>
        <end position="1331"/>
    </location>
</feature>
<dbReference type="PANTHER" id="PTHR32219">
    <property type="entry name" value="RNA-BINDING PROTEIN YLMH-RELATED"/>
    <property type="match status" value="1"/>
</dbReference>
<evidence type="ECO:0000256" key="5">
    <source>
        <dbReference type="ARBA" id="ARBA00022824"/>
    </source>
</evidence>
<evidence type="ECO:0000256" key="9">
    <source>
        <dbReference type="ARBA" id="ARBA00038080"/>
    </source>
</evidence>
<feature type="region of interest" description="Disordered" evidence="11">
    <location>
        <begin position="1215"/>
        <end position="1283"/>
    </location>
</feature>
<feature type="region of interest" description="Disordered" evidence="11">
    <location>
        <begin position="166"/>
        <end position="204"/>
    </location>
</feature>
<reference evidence="13" key="1">
    <citation type="journal article" date="2017" name="Nature">
        <title>The genome of Chenopodium quinoa.</title>
        <authorList>
            <person name="Jarvis D.E."/>
            <person name="Ho Y.S."/>
            <person name="Lightfoot D.J."/>
            <person name="Schmoeckel S.M."/>
            <person name="Li B."/>
            <person name="Borm T.J.A."/>
            <person name="Ohyanagi H."/>
            <person name="Mineta K."/>
            <person name="Michell C.T."/>
            <person name="Saber N."/>
            <person name="Kharbatia N.M."/>
            <person name="Rupper R.R."/>
            <person name="Sharp A.R."/>
            <person name="Dally N."/>
            <person name="Boughton B.A."/>
            <person name="Woo Y.H."/>
            <person name="Gao G."/>
            <person name="Schijlen E.G.W.M."/>
            <person name="Guo X."/>
            <person name="Momin A.A."/>
            <person name="Negrao S."/>
            <person name="Al-Babili S."/>
            <person name="Gehring C."/>
            <person name="Roessner U."/>
            <person name="Jung C."/>
            <person name="Murphy K."/>
            <person name="Arold S.T."/>
            <person name="Gojobori T."/>
            <person name="van der Linden C.G."/>
            <person name="van Loo E.N."/>
            <person name="Jellen E.N."/>
            <person name="Maughan P.J."/>
            <person name="Tester M."/>
        </authorList>
    </citation>
    <scope>NUCLEOTIDE SEQUENCE [LARGE SCALE GENOMIC DNA]</scope>
    <source>
        <strain evidence="13">cv. PI 614886</strain>
    </source>
</reference>
<feature type="compositionally biased region" description="Acidic residues" evidence="11">
    <location>
        <begin position="384"/>
        <end position="394"/>
    </location>
</feature>
<dbReference type="Gramene" id="AUR62007227-RA">
    <property type="protein sequence ID" value="AUR62007227-RA:cds"/>
    <property type="gene ID" value="AUR62007227"/>
</dbReference>
<feature type="compositionally biased region" description="Polar residues" evidence="11">
    <location>
        <begin position="430"/>
        <end position="440"/>
    </location>
</feature>
<dbReference type="InterPro" id="IPR055282">
    <property type="entry name" value="PPI1-4"/>
</dbReference>
<keyword evidence="5" id="KW-0256">Endoplasmic reticulum</keyword>
<dbReference type="OMA" id="ERTIQHE"/>
<evidence type="ECO:0000256" key="1">
    <source>
        <dbReference type="ARBA" id="ARBA00004162"/>
    </source>
</evidence>
<feature type="region of interest" description="Disordered" evidence="11">
    <location>
        <begin position="454"/>
        <end position="502"/>
    </location>
</feature>
<comment type="similarity">
    <text evidence="9">Belongs to the plant Proton pump-interactor protein family.</text>
</comment>
<feature type="compositionally biased region" description="Polar residues" evidence="11">
    <location>
        <begin position="473"/>
        <end position="502"/>
    </location>
</feature>
<evidence type="ECO:0000313" key="13">
    <source>
        <dbReference type="EnsemblPlants" id="AUR62007227-RA:cds"/>
    </source>
</evidence>
<feature type="compositionally biased region" description="Basic and acidic residues" evidence="11">
    <location>
        <begin position="350"/>
        <end position="359"/>
    </location>
</feature>
<evidence type="ECO:0000256" key="7">
    <source>
        <dbReference type="ARBA" id="ARBA00023054"/>
    </source>
</evidence>
<feature type="compositionally biased region" description="Polar residues" evidence="11">
    <location>
        <begin position="395"/>
        <end position="406"/>
    </location>
</feature>
<feature type="region of interest" description="Disordered" evidence="11">
    <location>
        <begin position="293"/>
        <end position="440"/>
    </location>
</feature>
<keyword evidence="3" id="KW-1003">Cell membrane</keyword>
<feature type="compositionally biased region" description="Basic and acidic residues" evidence="11">
    <location>
        <begin position="293"/>
        <end position="321"/>
    </location>
</feature>
<feature type="coiled-coil region" evidence="10">
    <location>
        <begin position="977"/>
        <end position="1045"/>
    </location>
</feature>
<evidence type="ECO:0000256" key="8">
    <source>
        <dbReference type="ARBA" id="ARBA00023136"/>
    </source>
</evidence>
<feature type="transmembrane region" description="Helical" evidence="12">
    <location>
        <begin position="1383"/>
        <end position="1409"/>
    </location>
</feature>
<sequence length="1418" mass="157599">MTVDTVVNGEGEKCGLDMRSSSCEDLPPASVGDGGCECNGDSKDDYVFINGSDAVSDDHVVVEGDGELNVSESNAVDFDRKVESGVDGSDQLENCNVSEGKLDNVGVVNGGESKSENGIIVDEERNCESGGAELEEEIKLKSEGLVESGDSNAIEGKVDVRVRDLEVSEERNPKSVMDEVEDMESDVEKGDNANVLPSLDDDDKTHILPNVDSGSDIVQNGTAVIEAEPQVPHSEIEEQQHDIVQNGTTVVEAEPQAPHSEIEEQQHDIVQNGTTVVEAEPQIPHSEIEEQLHLGQSEEHEIHANEPEKLKDDVRNLEVAKDNGISHIDEVTESEPVDGIITETESLEADTVHQSHPQEDSAEVDTQTPNGDVKAPDSEAGELLLDDEITEEQSADCQQQDLQPADSNELDLDKADVEVKEHSDLDLTGMSGSQSLNSVDSEAAVCEQQLSDYSECKDQDASTLTTESKDCQESQAVLDQSEGEVNQSNLELSASEVNGPVLNSSIPCEETTVESTPDVEGSLETSIVDIQPEQSHTPVNDHEQDSVHGERNAELIDSVAGGLESSVQEVFPEDQVAEETGLVDVNDKEISSEDVSFEKTVTDEATNPVEPKSATEAAIDEEGHDLDFSHIGDGISENEANIPNSSHDAESCLRHENNELTVPVGDEVDLLVPCDSDITEEQGSVDDGSYAVDNCISCSADDSSSQPKLEDTNDSLPYLVNGTKLEVEPVNAEVDGASKINSDSEDTLKPKISFGSFECVTPFSLNDNNNIHTDILNRSTETVTRHSDFAGDGFTSLNSEANGVCSTELNHDKTCAGVVSPEQNNVDKVSISNLEESGTDSVDGQNVNPDLVRRPFYYLIRLPRFDDVKLNEEVKLSEMEVHEKTRNRDVVRTEYQKRKAIHWDYKTNFEAARSEERAAHKLMLAKRREIDSAQSLINLARHATTVEDVDSQILTLERKIQHETLNLAEEKKLVRDIKLLNLQREQLAANSQRQQELQQALDQRVETEEKLKVFRKEWDALRDNYAKAEDNFKAAKKKYEEESAVLNDINARFKSADKVRQDAYIHFQTLKKQAYEQNKLFYGYKDAAKAANEYAVAGEKERLEQHCVNQVENFMERWNNNDEFRKEYIKRNMKSTLRRFRTLDGRSLGPDEEPPTLVDVPDNRVNTMAKNPKVNSVGTVPTLERDFPLVAKKVVEESSKKVIEQKNKNALAKKRVETSKVSLAEPSGRIETEEKKEEQKQLKKEEEHKQTKEEEELARKVEQKRKEEEAARLREQRKLEEKAKAQEALERKRRMAEKAQARAEFRARKEAEEKEKISEIEPAQLPESSPDTIREAEVTEKPVTVAKKSHKPALYTKQVKTTKSISSPPAPLRNRGKRRIPQWAWWLVVVVLAVALIFPLGNIDILGFIKLLASGSSH</sequence>
<evidence type="ECO:0000256" key="2">
    <source>
        <dbReference type="ARBA" id="ARBA00004389"/>
    </source>
</evidence>
<dbReference type="GO" id="GO:0005886">
    <property type="term" value="C:plasma membrane"/>
    <property type="evidence" value="ECO:0007669"/>
    <property type="project" value="UniProtKB-SubCell"/>
</dbReference>
<evidence type="ECO:0000313" key="14">
    <source>
        <dbReference type="Proteomes" id="UP000596660"/>
    </source>
</evidence>
<accession>A0A803L5T8</accession>
<keyword evidence="7 10" id="KW-0175">Coiled coil</keyword>
<proteinExistence type="inferred from homology"/>
<evidence type="ECO:0000256" key="4">
    <source>
        <dbReference type="ARBA" id="ARBA00022692"/>
    </source>
</evidence>
<evidence type="ECO:0000256" key="12">
    <source>
        <dbReference type="SAM" id="Phobius"/>
    </source>
</evidence>
<evidence type="ECO:0000256" key="6">
    <source>
        <dbReference type="ARBA" id="ARBA00022989"/>
    </source>
</evidence>
<name>A0A803L5T8_CHEQI</name>
<comment type="subcellular location">
    <subcellularLocation>
        <location evidence="1">Cell membrane</location>
        <topology evidence="1">Single-pass membrane protein</topology>
    </subcellularLocation>
    <subcellularLocation>
        <location evidence="2">Endoplasmic reticulum membrane</location>
        <topology evidence="2">Single-pass membrane protein</topology>
    </subcellularLocation>
</comment>
<keyword evidence="6 12" id="KW-1133">Transmembrane helix</keyword>